<feature type="region of interest" description="Disordered" evidence="1">
    <location>
        <begin position="1"/>
        <end position="41"/>
    </location>
</feature>
<dbReference type="PANTHER" id="PTHR21310">
    <property type="entry name" value="AMINOGLYCOSIDE PHOSPHOTRANSFERASE-RELATED-RELATED"/>
    <property type="match status" value="1"/>
</dbReference>
<sequence>MSSRAEQERSREEEVNERAEQERRHAEDENHTSPLGSDTWSNEPRYENIYRARLDFVLNKVSEAALQELVSSLRNGMRCTISRNYAAGNFNLVKKIVFEDDVQWIIRIRLPPLSYFMADTPRGEASYSETEVRGSRVICTERDLESLKSEFLTMKYLRAKTTIPIPRIYAYSLQNDNTIGFPYIIMDYIHGTTAFHLSAKFGNPLSIPARYLNHYYTQVTKITRELASLQFALIGSLTGDPDSVTMDEVKIGPIAETGEGPYETAQDFYTNYPAAIAGALYSDPQAPDSGGCETIRRLPGLLQTCIEETCPQEVIYSLTNLEMGTHNILVNNSFDILAVIDWDTVIAALSAVRHQFPWCIGGDPGIPGIGPIKAFGEWEERLEMCRVFAAISERSIDEEVKDGKERLFSAAKFFSKEALAFRALAFFRIKQS</sequence>
<dbReference type="PANTHER" id="PTHR21310:SF37">
    <property type="entry name" value="AMINOGLYCOSIDE PHOSPHOTRANSFERASE DOMAIN-CONTAINING PROTEIN"/>
    <property type="match status" value="1"/>
</dbReference>
<protein>
    <recommendedName>
        <fullName evidence="4">Aminoglycoside phosphotransferase domain-containing protein</fullName>
    </recommendedName>
</protein>
<feature type="compositionally biased region" description="Polar residues" evidence="1">
    <location>
        <begin position="32"/>
        <end position="41"/>
    </location>
</feature>
<dbReference type="OrthoDB" id="10003767at2759"/>
<dbReference type="KEGG" id="psco:LY89DRAFT_319229"/>
<evidence type="ECO:0008006" key="4">
    <source>
        <dbReference type="Google" id="ProtNLM"/>
    </source>
</evidence>
<dbReference type="InterPro" id="IPR051678">
    <property type="entry name" value="AGP_Transferase"/>
</dbReference>
<reference evidence="2 3" key="1">
    <citation type="submission" date="2015-10" db="EMBL/GenBank/DDBJ databases">
        <title>Full genome of DAOMC 229536 Phialocephala scopiformis, a fungal endophyte of spruce producing the potent anti-insectan compound rugulosin.</title>
        <authorList>
            <consortium name="DOE Joint Genome Institute"/>
            <person name="Walker A.K."/>
            <person name="Frasz S.L."/>
            <person name="Seifert K.A."/>
            <person name="Miller J.D."/>
            <person name="Mondo S.J."/>
            <person name="Labutti K."/>
            <person name="Lipzen A."/>
            <person name="Dockter R."/>
            <person name="Kennedy M."/>
            <person name="Grigoriev I.V."/>
            <person name="Spatafora J.W."/>
        </authorList>
    </citation>
    <scope>NUCLEOTIDE SEQUENCE [LARGE SCALE GENOMIC DNA]</scope>
    <source>
        <strain evidence="2 3">CBS 120377</strain>
    </source>
</reference>
<dbReference type="InParanoid" id="A0A132B9J4"/>
<dbReference type="Proteomes" id="UP000070700">
    <property type="component" value="Unassembled WGS sequence"/>
</dbReference>
<evidence type="ECO:0000256" key="1">
    <source>
        <dbReference type="SAM" id="MobiDB-lite"/>
    </source>
</evidence>
<dbReference type="AlphaFoldDB" id="A0A132B9J4"/>
<dbReference type="RefSeq" id="XP_018063431.1">
    <property type="nucleotide sequence ID" value="XM_018206700.1"/>
</dbReference>
<dbReference type="InterPro" id="IPR011009">
    <property type="entry name" value="Kinase-like_dom_sf"/>
</dbReference>
<accession>A0A132B9J4</accession>
<keyword evidence="3" id="KW-1185">Reference proteome</keyword>
<dbReference type="EMBL" id="KQ947433">
    <property type="protein sequence ID" value="KUJ09076.1"/>
    <property type="molecule type" value="Genomic_DNA"/>
</dbReference>
<dbReference type="SUPFAM" id="SSF56112">
    <property type="entry name" value="Protein kinase-like (PK-like)"/>
    <property type="match status" value="1"/>
</dbReference>
<feature type="compositionally biased region" description="Basic and acidic residues" evidence="1">
    <location>
        <begin position="1"/>
        <end position="31"/>
    </location>
</feature>
<organism evidence="2 3">
    <name type="scientific">Mollisia scopiformis</name>
    <name type="common">Conifer needle endophyte fungus</name>
    <name type="synonym">Phialocephala scopiformis</name>
    <dbReference type="NCBI Taxonomy" id="149040"/>
    <lineage>
        <taxon>Eukaryota</taxon>
        <taxon>Fungi</taxon>
        <taxon>Dikarya</taxon>
        <taxon>Ascomycota</taxon>
        <taxon>Pezizomycotina</taxon>
        <taxon>Leotiomycetes</taxon>
        <taxon>Helotiales</taxon>
        <taxon>Mollisiaceae</taxon>
        <taxon>Mollisia</taxon>
    </lineage>
</organism>
<evidence type="ECO:0000313" key="2">
    <source>
        <dbReference type="EMBL" id="KUJ09076.1"/>
    </source>
</evidence>
<gene>
    <name evidence="2" type="ORF">LY89DRAFT_319229</name>
</gene>
<name>A0A132B9J4_MOLSC</name>
<proteinExistence type="predicted"/>
<evidence type="ECO:0000313" key="3">
    <source>
        <dbReference type="Proteomes" id="UP000070700"/>
    </source>
</evidence>
<dbReference type="GeneID" id="28816426"/>